<dbReference type="Proteomes" id="UP000631114">
    <property type="component" value="Unassembled WGS sequence"/>
</dbReference>
<keyword evidence="1" id="KW-0472">Membrane</keyword>
<dbReference type="EMBL" id="JADFTS010000007">
    <property type="protein sequence ID" value="KAF9596417.1"/>
    <property type="molecule type" value="Genomic_DNA"/>
</dbReference>
<protein>
    <recommendedName>
        <fullName evidence="5">Cytochrome b561 domain-containing protein</fullName>
    </recommendedName>
</protein>
<dbReference type="PANTHER" id="PTHR36738:SF1">
    <property type="entry name" value="EXPRESSED PROTEIN"/>
    <property type="match status" value="1"/>
</dbReference>
<dbReference type="OrthoDB" id="1302507at2759"/>
<comment type="caution">
    <text evidence="3">The sequence shown here is derived from an EMBL/GenBank/DDBJ whole genome shotgun (WGS) entry which is preliminary data.</text>
</comment>
<proteinExistence type="predicted"/>
<organism evidence="3 4">
    <name type="scientific">Coptis chinensis</name>
    <dbReference type="NCBI Taxonomy" id="261450"/>
    <lineage>
        <taxon>Eukaryota</taxon>
        <taxon>Viridiplantae</taxon>
        <taxon>Streptophyta</taxon>
        <taxon>Embryophyta</taxon>
        <taxon>Tracheophyta</taxon>
        <taxon>Spermatophyta</taxon>
        <taxon>Magnoliopsida</taxon>
        <taxon>Ranunculales</taxon>
        <taxon>Ranunculaceae</taxon>
        <taxon>Coptidoideae</taxon>
        <taxon>Coptis</taxon>
    </lineage>
</organism>
<evidence type="ECO:0008006" key="5">
    <source>
        <dbReference type="Google" id="ProtNLM"/>
    </source>
</evidence>
<name>A0A835HDS9_9MAGN</name>
<sequence>MLLLVLLAPLLTIQTTLPTLFEGNPGLRNVHGILGSGIITLFLIRAALWYQIISYMILI</sequence>
<evidence type="ECO:0000313" key="4">
    <source>
        <dbReference type="Proteomes" id="UP000631114"/>
    </source>
</evidence>
<feature type="signal peptide" evidence="2">
    <location>
        <begin position="1"/>
        <end position="18"/>
    </location>
</feature>
<feature type="transmembrane region" description="Helical" evidence="1">
    <location>
        <begin position="34"/>
        <end position="58"/>
    </location>
</feature>
<dbReference type="AlphaFoldDB" id="A0A835HDS9"/>
<dbReference type="PANTHER" id="PTHR36738">
    <property type="entry name" value="EXPRESSED PROTEIN"/>
    <property type="match status" value="1"/>
</dbReference>
<accession>A0A835HDS9</accession>
<reference evidence="3 4" key="1">
    <citation type="submission" date="2020-10" db="EMBL/GenBank/DDBJ databases">
        <title>The Coptis chinensis genome and diversification of protoberbering-type alkaloids.</title>
        <authorList>
            <person name="Wang B."/>
            <person name="Shu S."/>
            <person name="Song C."/>
            <person name="Liu Y."/>
        </authorList>
    </citation>
    <scope>NUCLEOTIDE SEQUENCE [LARGE SCALE GENOMIC DNA]</scope>
    <source>
        <strain evidence="3">HL-2020</strain>
        <tissue evidence="3">Leaf</tissue>
    </source>
</reference>
<feature type="chain" id="PRO_5032744601" description="Cytochrome b561 domain-containing protein" evidence="2">
    <location>
        <begin position="19"/>
        <end position="59"/>
    </location>
</feature>
<keyword evidence="2" id="KW-0732">Signal</keyword>
<dbReference type="GO" id="GO:0016020">
    <property type="term" value="C:membrane"/>
    <property type="evidence" value="ECO:0007669"/>
    <property type="project" value="TreeGrafter"/>
</dbReference>
<evidence type="ECO:0000256" key="1">
    <source>
        <dbReference type="SAM" id="Phobius"/>
    </source>
</evidence>
<gene>
    <name evidence="3" type="ORF">IFM89_010681</name>
</gene>
<keyword evidence="4" id="KW-1185">Reference proteome</keyword>
<keyword evidence="1" id="KW-0812">Transmembrane</keyword>
<evidence type="ECO:0000256" key="2">
    <source>
        <dbReference type="SAM" id="SignalP"/>
    </source>
</evidence>
<evidence type="ECO:0000313" key="3">
    <source>
        <dbReference type="EMBL" id="KAF9596417.1"/>
    </source>
</evidence>
<keyword evidence="1" id="KW-1133">Transmembrane helix</keyword>